<evidence type="ECO:0000313" key="3">
    <source>
        <dbReference type="Proteomes" id="UP000294593"/>
    </source>
</evidence>
<reference evidence="2 3" key="1">
    <citation type="submission" date="2019-03" db="EMBL/GenBank/DDBJ databases">
        <title>Genomic Encyclopedia of Type Strains, Phase IV (KMG-IV): sequencing the most valuable type-strain genomes for metagenomic binning, comparative biology and taxonomic classification.</title>
        <authorList>
            <person name="Goeker M."/>
        </authorList>
    </citation>
    <scope>NUCLEOTIDE SEQUENCE [LARGE SCALE GENOMIC DNA]</scope>
    <source>
        <strain evidence="2 3">DSM 11901</strain>
    </source>
</reference>
<protein>
    <submittedName>
        <fullName evidence="2">Uncharacterized protein</fullName>
    </submittedName>
</protein>
<proteinExistence type="predicted"/>
<dbReference type="Proteomes" id="UP000294593">
    <property type="component" value="Unassembled WGS sequence"/>
</dbReference>
<name>A0A4R6R269_9BURK</name>
<dbReference type="EMBL" id="SNXW01000012">
    <property type="protein sequence ID" value="TDP79545.1"/>
    <property type="molecule type" value="Genomic_DNA"/>
</dbReference>
<dbReference type="AlphaFoldDB" id="A0A4R6R269"/>
<organism evidence="2 3">
    <name type="scientific">Aquabacterium commune</name>
    <dbReference type="NCBI Taxonomy" id="70586"/>
    <lineage>
        <taxon>Bacteria</taxon>
        <taxon>Pseudomonadati</taxon>
        <taxon>Pseudomonadota</taxon>
        <taxon>Betaproteobacteria</taxon>
        <taxon>Burkholderiales</taxon>
        <taxon>Aquabacterium</taxon>
    </lineage>
</organism>
<feature type="compositionally biased region" description="Polar residues" evidence="1">
    <location>
        <begin position="198"/>
        <end position="210"/>
    </location>
</feature>
<gene>
    <name evidence="2" type="ORF">EV672_11234</name>
</gene>
<keyword evidence="3" id="KW-1185">Reference proteome</keyword>
<dbReference type="RefSeq" id="WP_133611085.1">
    <property type="nucleotide sequence ID" value="NZ_JBASTO010000169.1"/>
</dbReference>
<feature type="region of interest" description="Disordered" evidence="1">
    <location>
        <begin position="189"/>
        <end position="210"/>
    </location>
</feature>
<dbReference type="OrthoDB" id="8793201at2"/>
<comment type="caution">
    <text evidence="2">The sequence shown here is derived from an EMBL/GenBank/DDBJ whole genome shotgun (WGS) entry which is preliminary data.</text>
</comment>
<evidence type="ECO:0000313" key="2">
    <source>
        <dbReference type="EMBL" id="TDP79545.1"/>
    </source>
</evidence>
<evidence type="ECO:0000256" key="1">
    <source>
        <dbReference type="SAM" id="MobiDB-lite"/>
    </source>
</evidence>
<sequence>MTPEFRPPEFPDSDFDLRARAELALAYPADAAPAHLFRKAQPLLARRSFQRAVLGLLLAGSGTGAVLAMRPPELVRGAIEHEYFERTLRGTFMDSAPLLQHLGLGGKQVVPGFPQLMRPCDIDGHLVYHLTTFFEKGGMVTVFAFDKAVALTEGSGWWGNVHWKVITSRDGKPLVLVAQKKQALAVAQSQFGPATDMSPPNSTPTPKETR</sequence>
<accession>A0A4R6R269</accession>